<dbReference type="AlphaFoldDB" id="A0A6J8A0X3"/>
<name>A0A6J8A0X3_MYTCO</name>
<sequence length="87" mass="9593">MSVPTDETPPVTCLDNIILQEHEVKVILQITNVNKASGPDGISPRLLKIASDIVAKPLCYIFNLSLAKMLERNTGEDEGYNCDLHID</sequence>
<keyword evidence="2" id="KW-1185">Reference proteome</keyword>
<organism evidence="1 2">
    <name type="scientific">Mytilus coruscus</name>
    <name type="common">Sea mussel</name>
    <dbReference type="NCBI Taxonomy" id="42192"/>
    <lineage>
        <taxon>Eukaryota</taxon>
        <taxon>Metazoa</taxon>
        <taxon>Spiralia</taxon>
        <taxon>Lophotrochozoa</taxon>
        <taxon>Mollusca</taxon>
        <taxon>Bivalvia</taxon>
        <taxon>Autobranchia</taxon>
        <taxon>Pteriomorphia</taxon>
        <taxon>Mytilida</taxon>
        <taxon>Mytiloidea</taxon>
        <taxon>Mytilidae</taxon>
        <taxon>Mytilinae</taxon>
        <taxon>Mytilus</taxon>
    </lineage>
</organism>
<proteinExistence type="predicted"/>
<gene>
    <name evidence="1" type="ORF">MCOR_1601</name>
</gene>
<accession>A0A6J8A0X3</accession>
<dbReference type="OrthoDB" id="6243574at2759"/>
<protein>
    <recommendedName>
        <fullName evidence="3">Reverse transcriptase domain-containing protein</fullName>
    </recommendedName>
</protein>
<evidence type="ECO:0000313" key="1">
    <source>
        <dbReference type="EMBL" id="CAC5358291.1"/>
    </source>
</evidence>
<evidence type="ECO:0008006" key="3">
    <source>
        <dbReference type="Google" id="ProtNLM"/>
    </source>
</evidence>
<evidence type="ECO:0000313" key="2">
    <source>
        <dbReference type="Proteomes" id="UP000507470"/>
    </source>
</evidence>
<dbReference type="Proteomes" id="UP000507470">
    <property type="component" value="Unassembled WGS sequence"/>
</dbReference>
<reference evidence="1 2" key="1">
    <citation type="submission" date="2020-06" db="EMBL/GenBank/DDBJ databases">
        <authorList>
            <person name="Li R."/>
            <person name="Bekaert M."/>
        </authorList>
    </citation>
    <scope>NUCLEOTIDE SEQUENCE [LARGE SCALE GENOMIC DNA]</scope>
    <source>
        <strain evidence="2">wild</strain>
    </source>
</reference>
<dbReference type="EMBL" id="CACVKT020000339">
    <property type="protein sequence ID" value="CAC5358291.1"/>
    <property type="molecule type" value="Genomic_DNA"/>
</dbReference>